<evidence type="ECO:0000313" key="2">
    <source>
        <dbReference type="Proteomes" id="UP001232992"/>
    </source>
</evidence>
<keyword evidence="2" id="KW-1185">Reference proteome</keyword>
<name>A0ABT7BW48_9CYAN</name>
<comment type="caution">
    <text evidence="1">The sequence shown here is derived from an EMBL/GenBank/DDBJ whole genome shotgun (WGS) entry which is preliminary data.</text>
</comment>
<dbReference type="RefSeq" id="WP_283758059.1">
    <property type="nucleotide sequence ID" value="NZ_JAQOSQ010000007.1"/>
</dbReference>
<reference evidence="1 2" key="1">
    <citation type="submission" date="2023-01" db="EMBL/GenBank/DDBJ databases">
        <title>Novel diversity within Roseofilum (Cyanobacteria; Desertifilaceae) from marine benthic mats with descriptions of four novel species.</title>
        <authorList>
            <person name="Wang Y."/>
            <person name="Berthold D.E."/>
            <person name="Hu J."/>
            <person name="Lefler F.W."/>
            <person name="Laughinghouse H.D. IV."/>
        </authorList>
    </citation>
    <scope>NUCLEOTIDE SEQUENCE [LARGE SCALE GENOMIC DNA]</scope>
    <source>
        <strain evidence="1 2">BLCC-M143</strain>
    </source>
</reference>
<organism evidence="1 2">
    <name type="scientific">Roseofilum casamattae BLCC-M143</name>
    <dbReference type="NCBI Taxonomy" id="3022442"/>
    <lineage>
        <taxon>Bacteria</taxon>
        <taxon>Bacillati</taxon>
        <taxon>Cyanobacteriota</taxon>
        <taxon>Cyanophyceae</taxon>
        <taxon>Desertifilales</taxon>
        <taxon>Desertifilaceae</taxon>
        <taxon>Roseofilum</taxon>
        <taxon>Roseofilum casamattae</taxon>
    </lineage>
</organism>
<accession>A0ABT7BW48</accession>
<evidence type="ECO:0000313" key="1">
    <source>
        <dbReference type="EMBL" id="MDJ1183408.1"/>
    </source>
</evidence>
<dbReference type="Proteomes" id="UP001232992">
    <property type="component" value="Unassembled WGS sequence"/>
</dbReference>
<proteinExistence type="predicted"/>
<dbReference type="EMBL" id="JAQOSQ010000007">
    <property type="protein sequence ID" value="MDJ1183408.1"/>
    <property type="molecule type" value="Genomic_DNA"/>
</dbReference>
<gene>
    <name evidence="1" type="ORF">PMH09_09370</name>
</gene>
<sequence length="41" mass="4654">MSYLSYACQFVSQVKAAVKCQGYSRQKDLADELQLSLDRLP</sequence>
<protein>
    <submittedName>
        <fullName evidence="1">Uncharacterized protein</fullName>
    </submittedName>
</protein>